<keyword evidence="3" id="KW-0268">Exocytosis</keyword>
<name>A0ABS8S8M3_DATST</name>
<evidence type="ECO:0000256" key="4">
    <source>
        <dbReference type="SAM" id="MobiDB-lite"/>
    </source>
</evidence>
<evidence type="ECO:0000256" key="2">
    <source>
        <dbReference type="ARBA" id="ARBA00022448"/>
    </source>
</evidence>
<comment type="similarity">
    <text evidence="1 3">Belongs to the EXO70 family.</text>
</comment>
<evidence type="ECO:0000313" key="6">
    <source>
        <dbReference type="EMBL" id="MCD7455174.1"/>
    </source>
</evidence>
<protein>
    <recommendedName>
        <fullName evidence="3">Exocyst subunit Exo70 family protein</fullName>
    </recommendedName>
</protein>
<gene>
    <name evidence="6" type="ORF">HAX54_027250</name>
</gene>
<comment type="function">
    <text evidence="3">Component of the exocyst complex.</text>
</comment>
<comment type="caution">
    <text evidence="6">The sequence shown here is derived from an EMBL/GenBank/DDBJ whole genome shotgun (WGS) entry which is preliminary data.</text>
</comment>
<dbReference type="PANTHER" id="PTHR12542:SF119">
    <property type="entry name" value="EXOCYST SUBUNIT EXO70 FAMILY PROTEIN"/>
    <property type="match status" value="1"/>
</dbReference>
<keyword evidence="7" id="KW-1185">Reference proteome</keyword>
<evidence type="ECO:0000256" key="1">
    <source>
        <dbReference type="ARBA" id="ARBA00006756"/>
    </source>
</evidence>
<dbReference type="Pfam" id="PF03081">
    <property type="entry name" value="Exo70_C"/>
    <property type="match status" value="1"/>
</dbReference>
<dbReference type="InterPro" id="IPR004140">
    <property type="entry name" value="Exo70"/>
</dbReference>
<dbReference type="Pfam" id="PF20669">
    <property type="entry name" value="Exo70_N"/>
    <property type="match status" value="1"/>
</dbReference>
<dbReference type="PANTHER" id="PTHR12542">
    <property type="entry name" value="EXOCYST COMPLEX PROTEIN EXO70"/>
    <property type="match status" value="1"/>
</dbReference>
<reference evidence="6 7" key="1">
    <citation type="journal article" date="2021" name="BMC Genomics">
        <title>Datura genome reveals duplications of psychoactive alkaloid biosynthetic genes and high mutation rate following tissue culture.</title>
        <authorList>
            <person name="Rajewski A."/>
            <person name="Carter-House D."/>
            <person name="Stajich J."/>
            <person name="Litt A."/>
        </authorList>
    </citation>
    <scope>NUCLEOTIDE SEQUENCE [LARGE SCALE GENOMIC DNA]</scope>
    <source>
        <strain evidence="6">AR-01</strain>
    </source>
</reference>
<dbReference type="SUPFAM" id="SSF74788">
    <property type="entry name" value="Cullin repeat-like"/>
    <property type="match status" value="1"/>
</dbReference>
<evidence type="ECO:0000256" key="3">
    <source>
        <dbReference type="RuleBase" id="RU365026"/>
    </source>
</evidence>
<feature type="region of interest" description="Disordered" evidence="4">
    <location>
        <begin position="1"/>
        <end position="24"/>
    </location>
</feature>
<dbReference type="EMBL" id="JACEIK010000330">
    <property type="protein sequence ID" value="MCD7455174.1"/>
    <property type="molecule type" value="Genomic_DNA"/>
</dbReference>
<dbReference type="Proteomes" id="UP000823775">
    <property type="component" value="Unassembled WGS sequence"/>
</dbReference>
<feature type="region of interest" description="Disordered" evidence="4">
    <location>
        <begin position="610"/>
        <end position="633"/>
    </location>
</feature>
<dbReference type="InterPro" id="IPR046364">
    <property type="entry name" value="Exo70_C"/>
</dbReference>
<evidence type="ECO:0000313" key="7">
    <source>
        <dbReference type="Proteomes" id="UP000823775"/>
    </source>
</evidence>
<accession>A0ABS8S8M3</accession>
<dbReference type="Gene3D" id="1.20.1280.170">
    <property type="entry name" value="Exocyst complex component Exo70"/>
    <property type="match status" value="1"/>
</dbReference>
<dbReference type="InterPro" id="IPR016159">
    <property type="entry name" value="Cullin_repeat-like_dom_sf"/>
</dbReference>
<keyword evidence="2 3" id="KW-0813">Transport</keyword>
<sequence>MTGFFSSSGHSSPPHSSQSKPHKFSETLMEDALKNAEAIIKRWDLDVSSSNSSYCKVSSLFQESRLEAKQFLDAVIDLQHAMQFVVKESSSSQLLVRAQNLMQIAIKRLQKEFYTILSRNRYFLDMESVSRGSTRSSTGSDEDQASEDDNVVEIEARFAEVSIADEGEKVSVAVDLKAIADCMIEAGYGKDCAKIYELNRKSVIDETLYHLGIENFCSSTVQKMDWEVLEKKIKIWLSAVKVAVSTLFYGERILCDQVFSISDNIRESCFTEIAKNSALTLFTFPEMVAKYKKLSLEKMFRILDLYDAISELWSEIELIFGFESTEVIKSQAMTSMGKLREAARVMLSEFESAIKKDSSKVVSGGGIHPLTRYVMNYLIFLSDYSGPISEVVADWSASVKSPLPESYLLSPIADEGNSPSSAVSVRLAWLILVLLCKLDGKAGFYGDVPLSYLFLANNLNYVVTKVRESSLKLLLGPDWLPNHEAKVEQYIANYQRMGWSKVMTSLPENSAAEISPAEAKDCFCKFNSGFEEAYRKQSSWVIPDPKLRDEVKISLAKKIVSAYRPFYEKHCVTVARIGSGGGVESIVIFAPDDLQNYLSDLFYGTGFSENCSTSSHGSSSRSTSTWSSPSRGY</sequence>
<organism evidence="6 7">
    <name type="scientific">Datura stramonium</name>
    <name type="common">Jimsonweed</name>
    <name type="synonym">Common thornapple</name>
    <dbReference type="NCBI Taxonomy" id="4076"/>
    <lineage>
        <taxon>Eukaryota</taxon>
        <taxon>Viridiplantae</taxon>
        <taxon>Streptophyta</taxon>
        <taxon>Embryophyta</taxon>
        <taxon>Tracheophyta</taxon>
        <taxon>Spermatophyta</taxon>
        <taxon>Magnoliopsida</taxon>
        <taxon>eudicotyledons</taxon>
        <taxon>Gunneridae</taxon>
        <taxon>Pentapetalae</taxon>
        <taxon>asterids</taxon>
        <taxon>lamiids</taxon>
        <taxon>Solanales</taxon>
        <taxon>Solanaceae</taxon>
        <taxon>Solanoideae</taxon>
        <taxon>Datureae</taxon>
        <taxon>Datura</taxon>
    </lineage>
</organism>
<feature type="compositionally biased region" description="Low complexity" evidence="4">
    <location>
        <begin position="1"/>
        <end position="19"/>
    </location>
</feature>
<feature type="domain" description="Exocyst complex subunit Exo70 C-terminal" evidence="5">
    <location>
        <begin position="235"/>
        <end position="600"/>
    </location>
</feature>
<proteinExistence type="inferred from homology"/>
<evidence type="ECO:0000259" key="5">
    <source>
        <dbReference type="Pfam" id="PF03081"/>
    </source>
</evidence>
<keyword evidence="3" id="KW-0653">Protein transport</keyword>